<proteinExistence type="predicted"/>
<dbReference type="Proteomes" id="UP000298652">
    <property type="component" value="Chromosome 3"/>
</dbReference>
<dbReference type="OMA" id="WANSITM"/>
<dbReference type="InterPro" id="IPR026960">
    <property type="entry name" value="RVT-Znf"/>
</dbReference>
<evidence type="ECO:0000259" key="1">
    <source>
        <dbReference type="Pfam" id="PF13966"/>
    </source>
</evidence>
<accession>A0A4U6VLW0</accession>
<name>A0A4U6VLW0_SETVI</name>
<evidence type="ECO:0000313" key="3">
    <source>
        <dbReference type="Proteomes" id="UP000298652"/>
    </source>
</evidence>
<evidence type="ECO:0000313" key="2">
    <source>
        <dbReference type="EMBL" id="TKW29634.1"/>
    </source>
</evidence>
<feature type="domain" description="Reverse transcriptase zinc-binding" evidence="1">
    <location>
        <begin position="42"/>
        <end position="84"/>
    </location>
</feature>
<dbReference type="EMBL" id="CM016554">
    <property type="protein sequence ID" value="TKW29634.1"/>
    <property type="molecule type" value="Genomic_DNA"/>
</dbReference>
<dbReference type="Gramene" id="TKW29634">
    <property type="protein sequence ID" value="TKW29634"/>
    <property type="gene ID" value="SEVIR_3G408950v2"/>
</dbReference>
<keyword evidence="3" id="KW-1185">Reference proteome</keyword>
<organism evidence="2 3">
    <name type="scientific">Setaria viridis</name>
    <name type="common">Green bristlegrass</name>
    <name type="synonym">Setaria italica subsp. viridis</name>
    <dbReference type="NCBI Taxonomy" id="4556"/>
    <lineage>
        <taxon>Eukaryota</taxon>
        <taxon>Viridiplantae</taxon>
        <taxon>Streptophyta</taxon>
        <taxon>Embryophyta</taxon>
        <taxon>Tracheophyta</taxon>
        <taxon>Spermatophyta</taxon>
        <taxon>Magnoliopsida</taxon>
        <taxon>Liliopsida</taxon>
        <taxon>Poales</taxon>
        <taxon>Poaceae</taxon>
        <taxon>PACMAD clade</taxon>
        <taxon>Panicoideae</taxon>
        <taxon>Panicodae</taxon>
        <taxon>Paniceae</taxon>
        <taxon>Cenchrinae</taxon>
        <taxon>Setaria</taxon>
    </lineage>
</organism>
<sequence length="174" mass="19782">MGSTTLSLHIWHSFMAHIAPFKLNMYGKHTQKESTGFSHGCCLLTADKLMARNWPCNPVCPLCNNEAETATHMCLHCPFALLVWSKVAIWTMGLISVPTADSNLQEWWANSITMVPKAKKRTVAAMLIYTTWNLWKERNRRIFEGVRCSLLQVFSLIKEEVALRQRACGAPMIE</sequence>
<dbReference type="PANTHER" id="PTHR47746:SF75">
    <property type="entry name" value="AMINOTRANSFERASE-LIKE PLANT MOBILE DOMAIN-CONTAINING PROTEIN"/>
    <property type="match status" value="1"/>
</dbReference>
<protein>
    <recommendedName>
        <fullName evidence="1">Reverse transcriptase zinc-binding domain-containing protein</fullName>
    </recommendedName>
</protein>
<reference evidence="2" key="1">
    <citation type="submission" date="2019-03" db="EMBL/GenBank/DDBJ databases">
        <title>WGS assembly of Setaria viridis.</title>
        <authorList>
            <person name="Huang P."/>
            <person name="Jenkins J."/>
            <person name="Grimwood J."/>
            <person name="Barry K."/>
            <person name="Healey A."/>
            <person name="Mamidi S."/>
            <person name="Sreedasyam A."/>
            <person name="Shu S."/>
            <person name="Feldman M."/>
            <person name="Wu J."/>
            <person name="Yu Y."/>
            <person name="Chen C."/>
            <person name="Johnson J."/>
            <person name="Rokhsar D."/>
            <person name="Baxter I."/>
            <person name="Schmutz J."/>
            <person name="Brutnell T."/>
            <person name="Kellogg E."/>
        </authorList>
    </citation>
    <scope>NUCLEOTIDE SEQUENCE [LARGE SCALE GENOMIC DNA]</scope>
</reference>
<gene>
    <name evidence="2" type="ORF">SEVIR_3G408950v2</name>
</gene>
<dbReference type="PANTHER" id="PTHR47746">
    <property type="entry name" value="ZF-RVT DOMAIN-CONTAINING PROTEIN"/>
    <property type="match status" value="1"/>
</dbReference>
<dbReference type="Pfam" id="PF13966">
    <property type="entry name" value="zf-RVT"/>
    <property type="match status" value="1"/>
</dbReference>
<dbReference type="AlphaFoldDB" id="A0A4U6VLW0"/>